<dbReference type="PROSITE" id="PS51387">
    <property type="entry name" value="FAD_PCMH"/>
    <property type="match status" value="1"/>
</dbReference>
<dbReference type="RefSeq" id="WP_179587136.1">
    <property type="nucleotide sequence ID" value="NZ_JACBYR010000001.1"/>
</dbReference>
<dbReference type="InterPro" id="IPR051312">
    <property type="entry name" value="Diverse_Substr_Oxidored"/>
</dbReference>
<protein>
    <submittedName>
        <fullName evidence="5">2-furoyl-CoA dehydrogenase FAD binding subunit</fullName>
        <ecNumber evidence="5">1.3.99.8</ecNumber>
    </submittedName>
</protein>
<keyword evidence="3 5" id="KW-0560">Oxidoreductase</keyword>
<comment type="caution">
    <text evidence="5">The sequence shown here is derived from an EMBL/GenBank/DDBJ whole genome shotgun (WGS) entry which is preliminary data.</text>
</comment>
<dbReference type="InterPro" id="IPR036683">
    <property type="entry name" value="CO_DH_flav_C_dom_sf"/>
</dbReference>
<dbReference type="GO" id="GO:0071949">
    <property type="term" value="F:FAD binding"/>
    <property type="evidence" value="ECO:0007669"/>
    <property type="project" value="InterPro"/>
</dbReference>
<organism evidence="5 6">
    <name type="scientific">Pigmentiphaga litoralis</name>
    <dbReference type="NCBI Taxonomy" id="516702"/>
    <lineage>
        <taxon>Bacteria</taxon>
        <taxon>Pseudomonadati</taxon>
        <taxon>Pseudomonadota</taxon>
        <taxon>Betaproteobacteria</taxon>
        <taxon>Burkholderiales</taxon>
        <taxon>Alcaligenaceae</taxon>
        <taxon>Pigmentiphaga</taxon>
    </lineage>
</organism>
<accession>A0A7Y9LP26</accession>
<dbReference type="Gene3D" id="3.30.390.50">
    <property type="entry name" value="CO dehydrogenase flavoprotein, C-terminal domain"/>
    <property type="match status" value="1"/>
</dbReference>
<evidence type="ECO:0000313" key="6">
    <source>
        <dbReference type="Proteomes" id="UP000542125"/>
    </source>
</evidence>
<dbReference type="Pfam" id="PF03450">
    <property type="entry name" value="CO_deh_flav_C"/>
    <property type="match status" value="1"/>
</dbReference>
<dbReference type="SMART" id="SM01092">
    <property type="entry name" value="CO_deh_flav_C"/>
    <property type="match status" value="1"/>
</dbReference>
<dbReference type="AlphaFoldDB" id="A0A7Y9LP26"/>
<evidence type="ECO:0000256" key="3">
    <source>
        <dbReference type="ARBA" id="ARBA00023002"/>
    </source>
</evidence>
<keyword evidence="2" id="KW-0274">FAD</keyword>
<dbReference type="InterPro" id="IPR002346">
    <property type="entry name" value="Mopterin_DH_FAD-bd"/>
</dbReference>
<gene>
    <name evidence="5" type="ORF">FHW18_002732</name>
</gene>
<dbReference type="EMBL" id="JACBYR010000001">
    <property type="protein sequence ID" value="NYE83461.1"/>
    <property type="molecule type" value="Genomic_DNA"/>
</dbReference>
<dbReference type="InterPro" id="IPR016169">
    <property type="entry name" value="FAD-bd_PCMH_sub2"/>
</dbReference>
<dbReference type="InterPro" id="IPR016167">
    <property type="entry name" value="FAD-bd_PCMH_sub1"/>
</dbReference>
<proteinExistence type="predicted"/>
<dbReference type="Proteomes" id="UP000542125">
    <property type="component" value="Unassembled WGS sequence"/>
</dbReference>
<dbReference type="InterPro" id="IPR016166">
    <property type="entry name" value="FAD-bd_PCMH"/>
</dbReference>
<dbReference type="Gene3D" id="3.30.465.10">
    <property type="match status" value="1"/>
</dbReference>
<dbReference type="SUPFAM" id="SSF56176">
    <property type="entry name" value="FAD-binding/transporter-associated domain-like"/>
    <property type="match status" value="1"/>
</dbReference>
<dbReference type="Gene3D" id="3.30.43.10">
    <property type="entry name" value="Uridine Diphospho-n-acetylenolpyruvylglucosamine Reductase, domain 2"/>
    <property type="match status" value="1"/>
</dbReference>
<sequence length="272" mass="29671">MKPGLYDYYRCDTVDEVLELLDQHGDDARILAGGQSLMAALNMRLAQPKVVVDISRIAPLAYARIVNDALVIGASATQASVEWRPTLGDEVPLLKRAFPYISHFQIRNRGTVCGSIAHADPSAELPVVLLALGGRVGLRSRQGRRDLSADDFAQGMLMTARRPDELVEDVSYPVHRAGTGYAFAEMAQRHGDFAIAALAACVDADGIRLAVGGVSDRPRLLNIERLSGSALDDALNDFAWSLEAQDDQHASAQYRRHLVRRLGRRVIEEASA</sequence>
<dbReference type="SUPFAM" id="SSF55447">
    <property type="entry name" value="CO dehydrogenase flavoprotein C-terminal domain-like"/>
    <property type="match status" value="1"/>
</dbReference>
<dbReference type="EC" id="1.3.99.8" evidence="5"/>
<dbReference type="GO" id="GO:0047542">
    <property type="term" value="F:2-furoyl-CoA dehydrogenase activity"/>
    <property type="evidence" value="ECO:0007669"/>
    <property type="project" value="UniProtKB-EC"/>
</dbReference>
<dbReference type="Pfam" id="PF00941">
    <property type="entry name" value="FAD_binding_5"/>
    <property type="match status" value="1"/>
</dbReference>
<feature type="domain" description="FAD-binding PCMH-type" evidence="4">
    <location>
        <begin position="1"/>
        <end position="177"/>
    </location>
</feature>
<evidence type="ECO:0000256" key="2">
    <source>
        <dbReference type="ARBA" id="ARBA00022827"/>
    </source>
</evidence>
<name>A0A7Y9LP26_9BURK</name>
<evidence type="ECO:0000313" key="5">
    <source>
        <dbReference type="EMBL" id="NYE83461.1"/>
    </source>
</evidence>
<dbReference type="PANTHER" id="PTHR42659:SF2">
    <property type="entry name" value="XANTHINE DEHYDROGENASE SUBUNIT C-RELATED"/>
    <property type="match status" value="1"/>
</dbReference>
<dbReference type="PANTHER" id="PTHR42659">
    <property type="entry name" value="XANTHINE DEHYDROGENASE SUBUNIT C-RELATED"/>
    <property type="match status" value="1"/>
</dbReference>
<dbReference type="InterPro" id="IPR036318">
    <property type="entry name" value="FAD-bd_PCMH-like_sf"/>
</dbReference>
<evidence type="ECO:0000256" key="1">
    <source>
        <dbReference type="ARBA" id="ARBA00022630"/>
    </source>
</evidence>
<keyword evidence="6" id="KW-1185">Reference proteome</keyword>
<dbReference type="InterPro" id="IPR005107">
    <property type="entry name" value="CO_DH_flav_C"/>
</dbReference>
<keyword evidence="1" id="KW-0285">Flavoprotein</keyword>
<reference evidence="5 6" key="1">
    <citation type="submission" date="2020-07" db="EMBL/GenBank/DDBJ databases">
        <title>Genomic Encyclopedia of Type Strains, Phase IV (KMG-V): Genome sequencing to study the core and pangenomes of soil and plant-associated prokaryotes.</title>
        <authorList>
            <person name="Whitman W."/>
        </authorList>
    </citation>
    <scope>NUCLEOTIDE SEQUENCE [LARGE SCALE GENOMIC DNA]</scope>
    <source>
        <strain evidence="5 6">SAS40</strain>
    </source>
</reference>
<evidence type="ECO:0000259" key="4">
    <source>
        <dbReference type="PROSITE" id="PS51387"/>
    </source>
</evidence>